<organism evidence="1 2">
    <name type="scientific">Didymella exigua CBS 183.55</name>
    <dbReference type="NCBI Taxonomy" id="1150837"/>
    <lineage>
        <taxon>Eukaryota</taxon>
        <taxon>Fungi</taxon>
        <taxon>Dikarya</taxon>
        <taxon>Ascomycota</taxon>
        <taxon>Pezizomycotina</taxon>
        <taxon>Dothideomycetes</taxon>
        <taxon>Pleosporomycetidae</taxon>
        <taxon>Pleosporales</taxon>
        <taxon>Pleosporineae</taxon>
        <taxon>Didymellaceae</taxon>
        <taxon>Didymella</taxon>
    </lineage>
</organism>
<evidence type="ECO:0000313" key="1">
    <source>
        <dbReference type="EMBL" id="KAF1930625.1"/>
    </source>
</evidence>
<proteinExistence type="predicted"/>
<reference evidence="1" key="1">
    <citation type="journal article" date="2020" name="Stud. Mycol.">
        <title>101 Dothideomycetes genomes: a test case for predicting lifestyles and emergence of pathogens.</title>
        <authorList>
            <person name="Haridas S."/>
            <person name="Albert R."/>
            <person name="Binder M."/>
            <person name="Bloem J."/>
            <person name="Labutti K."/>
            <person name="Salamov A."/>
            <person name="Andreopoulos B."/>
            <person name="Baker S."/>
            <person name="Barry K."/>
            <person name="Bills G."/>
            <person name="Bluhm B."/>
            <person name="Cannon C."/>
            <person name="Castanera R."/>
            <person name="Culley D."/>
            <person name="Daum C."/>
            <person name="Ezra D."/>
            <person name="Gonzalez J."/>
            <person name="Henrissat B."/>
            <person name="Kuo A."/>
            <person name="Liang C."/>
            <person name="Lipzen A."/>
            <person name="Lutzoni F."/>
            <person name="Magnuson J."/>
            <person name="Mondo S."/>
            <person name="Nolan M."/>
            <person name="Ohm R."/>
            <person name="Pangilinan J."/>
            <person name="Park H.-J."/>
            <person name="Ramirez L."/>
            <person name="Alfaro M."/>
            <person name="Sun H."/>
            <person name="Tritt A."/>
            <person name="Yoshinaga Y."/>
            <person name="Zwiers L.-H."/>
            <person name="Turgeon B."/>
            <person name="Goodwin S."/>
            <person name="Spatafora J."/>
            <person name="Crous P."/>
            <person name="Grigoriev I."/>
        </authorList>
    </citation>
    <scope>NUCLEOTIDE SEQUENCE</scope>
    <source>
        <strain evidence="1">CBS 183.55</strain>
    </source>
</reference>
<keyword evidence="2" id="KW-1185">Reference proteome</keyword>
<dbReference type="Proteomes" id="UP000800082">
    <property type="component" value="Unassembled WGS sequence"/>
</dbReference>
<dbReference type="EMBL" id="ML978963">
    <property type="protein sequence ID" value="KAF1930625.1"/>
    <property type="molecule type" value="Genomic_DNA"/>
</dbReference>
<dbReference type="RefSeq" id="XP_033450873.1">
    <property type="nucleotide sequence ID" value="XM_033597914.1"/>
</dbReference>
<evidence type="ECO:0000313" key="2">
    <source>
        <dbReference type="Proteomes" id="UP000800082"/>
    </source>
</evidence>
<protein>
    <submittedName>
        <fullName evidence="1">Uncharacterized protein</fullName>
    </submittedName>
</protein>
<gene>
    <name evidence="1" type="ORF">M421DRAFT_91113</name>
</gene>
<dbReference type="AlphaFoldDB" id="A0A6A5RQK9"/>
<name>A0A6A5RQK9_9PLEO</name>
<dbReference type="GeneID" id="54355581"/>
<accession>A0A6A5RQK9</accession>
<sequence>MSCWSQVFTVPSLSLGISTLPINLSRHLEELGHLRVFSACASPAGPPRIALHPSLSLVSPSQLLLLRCAALPQPHSLDPEVRHRVVVVPSPTSCGPIAETTVEIPVQTALVMLAQRRKTASPVTRLEMDAKFKKSKEYALYNACR</sequence>